<dbReference type="PANTHER" id="PTHR35792">
    <property type="entry name" value="GENERAL STRESS PROTEIN"/>
    <property type="match status" value="1"/>
</dbReference>
<accession>A0AA95SFA5</accession>
<dbReference type="InterPro" id="IPR024623">
    <property type="entry name" value="YtxH"/>
</dbReference>
<dbReference type="KEGG" id="nnv:QNH39_20545"/>
<dbReference type="PANTHER" id="PTHR35792:SF1">
    <property type="entry name" value="SLL0268 PROTEIN"/>
    <property type="match status" value="1"/>
</dbReference>
<keyword evidence="1" id="KW-0812">Transmembrane</keyword>
<dbReference type="Proteomes" id="UP001178288">
    <property type="component" value="Chromosome"/>
</dbReference>
<dbReference type="AlphaFoldDB" id="A0AA95SFA5"/>
<gene>
    <name evidence="2" type="ORF">QNH39_20545</name>
</gene>
<dbReference type="InterPro" id="IPR052928">
    <property type="entry name" value="Desiccation-related_membrane"/>
</dbReference>
<keyword evidence="1" id="KW-0472">Membrane</keyword>
<keyword evidence="3" id="KW-1185">Reference proteome</keyword>
<sequence length="164" mass="17678">MANREYESRETNQARNEGSSNSFLLGALIGGVAGAAAALFLAPKTGKELRNAVTNQAGSLMDKTIQLRGSVKNKSNELATKTSSLSQGLVQQSSDLIKKVTGRTSSQDKAGDEADLTFIPIHEPKEKKTIKKTIPIGTLDSSEIRKKLEEAQKAFDTEESKVKL</sequence>
<organism evidence="2 3">
    <name type="scientific">Neobacillus novalis</name>
    <dbReference type="NCBI Taxonomy" id="220687"/>
    <lineage>
        <taxon>Bacteria</taxon>
        <taxon>Bacillati</taxon>
        <taxon>Bacillota</taxon>
        <taxon>Bacilli</taxon>
        <taxon>Bacillales</taxon>
        <taxon>Bacillaceae</taxon>
        <taxon>Neobacillus</taxon>
    </lineage>
</organism>
<evidence type="ECO:0000313" key="2">
    <source>
        <dbReference type="EMBL" id="WHY85016.1"/>
    </source>
</evidence>
<evidence type="ECO:0000313" key="3">
    <source>
        <dbReference type="Proteomes" id="UP001178288"/>
    </source>
</evidence>
<name>A0AA95SFA5_9BACI</name>
<dbReference type="RefSeq" id="WP_066090898.1">
    <property type="nucleotide sequence ID" value="NZ_CP126114.1"/>
</dbReference>
<feature type="transmembrane region" description="Helical" evidence="1">
    <location>
        <begin position="23"/>
        <end position="42"/>
    </location>
</feature>
<evidence type="ECO:0000256" key="1">
    <source>
        <dbReference type="SAM" id="Phobius"/>
    </source>
</evidence>
<keyword evidence="1" id="KW-1133">Transmembrane helix</keyword>
<reference evidence="2" key="1">
    <citation type="submission" date="2023-05" db="EMBL/GenBank/DDBJ databases">
        <title>Comparative genomics of Bacillaceae isolates and their secondary metabolite potential.</title>
        <authorList>
            <person name="Song L."/>
            <person name="Nielsen L.J."/>
            <person name="Mohite O."/>
            <person name="Xu X."/>
            <person name="Weber T."/>
            <person name="Kovacs A.T."/>
        </authorList>
    </citation>
    <scope>NUCLEOTIDE SEQUENCE</scope>
    <source>
        <strain evidence="2">XLM17</strain>
    </source>
</reference>
<proteinExistence type="predicted"/>
<dbReference type="Pfam" id="PF12732">
    <property type="entry name" value="YtxH"/>
    <property type="match status" value="1"/>
</dbReference>
<dbReference type="EMBL" id="CP126114">
    <property type="protein sequence ID" value="WHY85016.1"/>
    <property type="molecule type" value="Genomic_DNA"/>
</dbReference>
<protein>
    <submittedName>
        <fullName evidence="2">YtxH domain-containing protein</fullName>
    </submittedName>
</protein>